<evidence type="ECO:0000313" key="3">
    <source>
        <dbReference type="Proteomes" id="UP000807469"/>
    </source>
</evidence>
<reference evidence="2" key="1">
    <citation type="submission" date="2020-11" db="EMBL/GenBank/DDBJ databases">
        <authorList>
            <consortium name="DOE Joint Genome Institute"/>
            <person name="Ahrendt S."/>
            <person name="Riley R."/>
            <person name="Andreopoulos W."/>
            <person name="Labutti K."/>
            <person name="Pangilinan J."/>
            <person name="Ruiz-Duenas F.J."/>
            <person name="Barrasa J.M."/>
            <person name="Sanchez-Garcia M."/>
            <person name="Camarero S."/>
            <person name="Miyauchi S."/>
            <person name="Serrano A."/>
            <person name="Linde D."/>
            <person name="Babiker R."/>
            <person name="Drula E."/>
            <person name="Ayuso-Fernandez I."/>
            <person name="Pacheco R."/>
            <person name="Padilla G."/>
            <person name="Ferreira P."/>
            <person name="Barriuso J."/>
            <person name="Kellner H."/>
            <person name="Castanera R."/>
            <person name="Alfaro M."/>
            <person name="Ramirez L."/>
            <person name="Pisabarro A.G."/>
            <person name="Kuo A."/>
            <person name="Tritt A."/>
            <person name="Lipzen A."/>
            <person name="He G."/>
            <person name="Yan M."/>
            <person name="Ng V."/>
            <person name="Cullen D."/>
            <person name="Martin F."/>
            <person name="Rosso M.-N."/>
            <person name="Henrissat B."/>
            <person name="Hibbett D."/>
            <person name="Martinez A.T."/>
            <person name="Grigoriev I.V."/>
        </authorList>
    </citation>
    <scope>NUCLEOTIDE SEQUENCE</scope>
    <source>
        <strain evidence="2">CIRM-BRFM 674</strain>
    </source>
</reference>
<dbReference type="OrthoDB" id="2985906at2759"/>
<dbReference type="EMBL" id="MU155274">
    <property type="protein sequence ID" value="KAF9477012.1"/>
    <property type="molecule type" value="Genomic_DNA"/>
</dbReference>
<feature type="region of interest" description="Disordered" evidence="1">
    <location>
        <begin position="35"/>
        <end position="201"/>
    </location>
</feature>
<feature type="compositionally biased region" description="Polar residues" evidence="1">
    <location>
        <begin position="372"/>
        <end position="389"/>
    </location>
</feature>
<feature type="compositionally biased region" description="Basic residues" evidence="1">
    <location>
        <begin position="457"/>
        <end position="469"/>
    </location>
</feature>
<protein>
    <submittedName>
        <fullName evidence="2">Uncharacterized protein</fullName>
    </submittedName>
</protein>
<feature type="region of interest" description="Disordered" evidence="1">
    <location>
        <begin position="254"/>
        <end position="306"/>
    </location>
</feature>
<comment type="caution">
    <text evidence="2">The sequence shown here is derived from an EMBL/GenBank/DDBJ whole genome shotgun (WGS) entry which is preliminary data.</text>
</comment>
<dbReference type="Proteomes" id="UP000807469">
    <property type="component" value="Unassembled WGS sequence"/>
</dbReference>
<organism evidence="2 3">
    <name type="scientific">Pholiota conissans</name>
    <dbReference type="NCBI Taxonomy" id="109636"/>
    <lineage>
        <taxon>Eukaryota</taxon>
        <taxon>Fungi</taxon>
        <taxon>Dikarya</taxon>
        <taxon>Basidiomycota</taxon>
        <taxon>Agaricomycotina</taxon>
        <taxon>Agaricomycetes</taxon>
        <taxon>Agaricomycetidae</taxon>
        <taxon>Agaricales</taxon>
        <taxon>Agaricineae</taxon>
        <taxon>Strophariaceae</taxon>
        <taxon>Pholiota</taxon>
    </lineage>
</organism>
<feature type="compositionally biased region" description="Acidic residues" evidence="1">
    <location>
        <begin position="288"/>
        <end position="297"/>
    </location>
</feature>
<feature type="compositionally biased region" description="Polar residues" evidence="1">
    <location>
        <begin position="349"/>
        <end position="358"/>
    </location>
</feature>
<sequence>MGYFFKDATNVKINGGEFNVINGNYTVFDQSRHSTNVNSFNTTNNTTIGSHNDNSRQYYNASGRPLASPAGPNPGASRGNDAPSDDYFPPPPSHPFLGGATNLPPGSTVENTDSFQVTHNIVDGSFNDNSRAYDVPLSAPPRPRKPNVGPQANPFNQQYGQTPHAHPPDQSRDQYTSSMGTAYNSNGTGGPNQFRTGHYSPYSRNYNGRYYRPGQHVSGTYSSYGPYSIANHNPGDIVYMTPDVGQMIKETVARLTGPDPSTPPNPNDQTRSVESQRRTEITEGSDSSTDDETEISDPPEMRGTTNVSAVDATNPAFSHVKSDPQLPLPIPSSISETMNRVIPMHSGTAPPSFSSQEVAQEHSASSSGSSSRIPQHSATLPSESHQSTLRQFGLDNDPKAVQSAVFNTYHGDVQKVDQRHHYSNFASGNQHNTLVKNSYNDNSIQSYAPAETAPAKPSKKGLRSRLGLR</sequence>
<proteinExistence type="predicted"/>
<accession>A0A9P5YWL9</accession>
<evidence type="ECO:0000256" key="1">
    <source>
        <dbReference type="SAM" id="MobiDB-lite"/>
    </source>
</evidence>
<feature type="region of interest" description="Disordered" evidence="1">
    <location>
        <begin position="447"/>
        <end position="469"/>
    </location>
</feature>
<evidence type="ECO:0000313" key="2">
    <source>
        <dbReference type="EMBL" id="KAF9477012.1"/>
    </source>
</evidence>
<feature type="compositionally biased region" description="Low complexity" evidence="1">
    <location>
        <begin position="35"/>
        <end position="47"/>
    </location>
</feature>
<name>A0A9P5YWL9_9AGAR</name>
<dbReference type="AlphaFoldDB" id="A0A9P5YWL9"/>
<feature type="compositionally biased region" description="Polar residues" evidence="1">
    <location>
        <begin position="48"/>
        <end position="60"/>
    </location>
</feature>
<feature type="compositionally biased region" description="Polar residues" evidence="1">
    <location>
        <begin position="173"/>
        <end position="195"/>
    </location>
</feature>
<gene>
    <name evidence="2" type="ORF">BDN70DRAFT_922872</name>
</gene>
<feature type="region of interest" description="Disordered" evidence="1">
    <location>
        <begin position="342"/>
        <end position="389"/>
    </location>
</feature>
<keyword evidence="3" id="KW-1185">Reference proteome</keyword>
<feature type="compositionally biased region" description="Polar residues" evidence="1">
    <location>
        <begin position="104"/>
        <end position="119"/>
    </location>
</feature>